<gene>
    <name evidence="1" type="ORF">RBEAN4_0157</name>
</gene>
<dbReference type="Proteomes" id="UP000033661">
    <property type="component" value="Unassembled WGS sequence"/>
</dbReference>
<evidence type="ECO:0000313" key="1">
    <source>
        <dbReference type="EMBL" id="KJV89187.1"/>
    </source>
</evidence>
<dbReference type="EMBL" id="LAOI01000001">
    <property type="protein sequence ID" value="KJV89187.1"/>
    <property type="molecule type" value="Genomic_DNA"/>
</dbReference>
<protein>
    <submittedName>
        <fullName evidence="1">Uncharacterized protein</fullName>
    </submittedName>
</protein>
<keyword evidence="2" id="KW-1185">Reference proteome</keyword>
<comment type="caution">
    <text evidence="1">The sequence shown here is derived from an EMBL/GenBank/DDBJ whole genome shotgun (WGS) entry which is preliminary data.</text>
</comment>
<name>A0A0F3QAD7_RICBE</name>
<proteinExistence type="predicted"/>
<reference evidence="1 2" key="1">
    <citation type="submission" date="2015-02" db="EMBL/GenBank/DDBJ databases">
        <title>Genome Sequencing of Rickettsiales.</title>
        <authorList>
            <person name="Daugherty S.C."/>
            <person name="Su Q."/>
            <person name="Abolude K."/>
            <person name="Beier-Sexton M."/>
            <person name="Carlyon J.A."/>
            <person name="Carter R."/>
            <person name="Day N.P."/>
            <person name="Dumler S.J."/>
            <person name="Dyachenko V."/>
            <person name="Godinez A."/>
            <person name="Kurtti T.J."/>
            <person name="Lichay M."/>
            <person name="Mullins K.E."/>
            <person name="Ott S."/>
            <person name="Pappas-Brown V."/>
            <person name="Paris D.H."/>
            <person name="Patel P."/>
            <person name="Richards A.L."/>
            <person name="Sadzewicz L."/>
            <person name="Sears K."/>
            <person name="Seidman D."/>
            <person name="Sengamalay N."/>
            <person name="Stenos J."/>
            <person name="Tallon L.J."/>
            <person name="Vincent G."/>
            <person name="Fraser C.M."/>
            <person name="Munderloh U."/>
            <person name="Dunning-Hotopp J.C."/>
        </authorList>
    </citation>
    <scope>NUCLEOTIDE SEQUENCE [LARGE SCALE GENOMIC DNA]</scope>
    <source>
        <strain evidence="1 2">RML An4</strain>
    </source>
</reference>
<dbReference type="AlphaFoldDB" id="A0A0F3QAD7"/>
<organism evidence="1 2">
    <name type="scientific">Rickettsia bellii str. RML An4</name>
    <dbReference type="NCBI Taxonomy" id="1359193"/>
    <lineage>
        <taxon>Bacteria</taxon>
        <taxon>Pseudomonadati</taxon>
        <taxon>Pseudomonadota</taxon>
        <taxon>Alphaproteobacteria</taxon>
        <taxon>Rickettsiales</taxon>
        <taxon>Rickettsiaceae</taxon>
        <taxon>Rickettsieae</taxon>
        <taxon>Rickettsia</taxon>
        <taxon>belli group</taxon>
    </lineage>
</organism>
<sequence length="38" mass="4222">MNSPISPQFIAPIEDSKCIVVISGLLEVFISIFCSPYY</sequence>
<evidence type="ECO:0000313" key="2">
    <source>
        <dbReference type="Proteomes" id="UP000033661"/>
    </source>
</evidence>
<accession>A0A0F3QAD7</accession>